<name>A0A930YE28_9ACTN</name>
<sequence length="130" mass="13369">MLTSRRLAAALAVPALALSVLAPVPAFASGGGDAHRNAGSCSGSTDWKIKAKADNGRIEVEAEIDSNQVGQTWAWKLKDNGVVVAKGSSTTGGASGSFSVHRRPSDAAGTDHFVFRAVYAGEVCRAAVAW</sequence>
<keyword evidence="3" id="KW-1185">Reference proteome</keyword>
<dbReference type="Proteomes" id="UP000640489">
    <property type="component" value="Unassembled WGS sequence"/>
</dbReference>
<protein>
    <recommendedName>
        <fullName evidence="4">Secreted protein</fullName>
    </recommendedName>
</protein>
<accession>A0A930YE28</accession>
<dbReference type="AlphaFoldDB" id="A0A930YE28"/>
<evidence type="ECO:0000256" key="1">
    <source>
        <dbReference type="SAM" id="SignalP"/>
    </source>
</evidence>
<feature type="signal peptide" evidence="1">
    <location>
        <begin position="1"/>
        <end position="28"/>
    </location>
</feature>
<evidence type="ECO:0000313" key="3">
    <source>
        <dbReference type="Proteomes" id="UP000640489"/>
    </source>
</evidence>
<comment type="caution">
    <text evidence="2">The sequence shown here is derived from an EMBL/GenBank/DDBJ whole genome shotgun (WGS) entry which is preliminary data.</text>
</comment>
<evidence type="ECO:0008006" key="4">
    <source>
        <dbReference type="Google" id="ProtNLM"/>
    </source>
</evidence>
<feature type="chain" id="PRO_5036699926" description="Secreted protein" evidence="1">
    <location>
        <begin position="29"/>
        <end position="130"/>
    </location>
</feature>
<dbReference type="EMBL" id="JADKPN010000011">
    <property type="protein sequence ID" value="MBF4764906.1"/>
    <property type="molecule type" value="Genomic_DNA"/>
</dbReference>
<organism evidence="2 3">
    <name type="scientific">Nocardioides islandensis</name>
    <dbReference type="NCBI Taxonomy" id="433663"/>
    <lineage>
        <taxon>Bacteria</taxon>
        <taxon>Bacillati</taxon>
        <taxon>Actinomycetota</taxon>
        <taxon>Actinomycetes</taxon>
        <taxon>Propionibacteriales</taxon>
        <taxon>Nocardioidaceae</taxon>
        <taxon>Nocardioides</taxon>
    </lineage>
</organism>
<reference evidence="2" key="1">
    <citation type="submission" date="2020-11" db="EMBL/GenBank/DDBJ databases">
        <title>Nocardioides sp. nov., isolated from Soil of Cynanchum wilfordii Hemsley rhizosphere.</title>
        <authorList>
            <person name="Lee J.-S."/>
            <person name="Suh M.K."/>
            <person name="Kim J.-S."/>
        </authorList>
    </citation>
    <scope>NUCLEOTIDE SEQUENCE</scope>
    <source>
        <strain evidence="2">KCTC 19275</strain>
    </source>
</reference>
<keyword evidence="1" id="KW-0732">Signal</keyword>
<dbReference type="RefSeq" id="WP_194708078.1">
    <property type="nucleotide sequence ID" value="NZ_JADKPN010000011.1"/>
</dbReference>
<evidence type="ECO:0000313" key="2">
    <source>
        <dbReference type="EMBL" id="MBF4764906.1"/>
    </source>
</evidence>
<proteinExistence type="predicted"/>
<gene>
    <name evidence="2" type="ORF">ISU07_17375</name>
</gene>